<reference evidence="2" key="1">
    <citation type="submission" date="2021-06" db="EMBL/GenBank/DDBJ databases">
        <authorList>
            <person name="Hodson N. C."/>
            <person name="Mongue J. A."/>
            <person name="Jaron S. K."/>
        </authorList>
    </citation>
    <scope>NUCLEOTIDE SEQUENCE</scope>
</reference>
<keyword evidence="3" id="KW-1185">Reference proteome</keyword>
<dbReference type="AlphaFoldDB" id="A0A8J2KRC7"/>
<accession>A0A8J2KRC7</accession>
<dbReference type="Proteomes" id="UP000708208">
    <property type="component" value="Unassembled WGS sequence"/>
</dbReference>
<proteinExistence type="predicted"/>
<evidence type="ECO:0000313" key="2">
    <source>
        <dbReference type="EMBL" id="CAG7730720.1"/>
    </source>
</evidence>
<dbReference type="EMBL" id="CAJVCH010199002">
    <property type="protein sequence ID" value="CAG7730720.1"/>
    <property type="molecule type" value="Genomic_DNA"/>
</dbReference>
<comment type="caution">
    <text evidence="2">The sequence shown here is derived from an EMBL/GenBank/DDBJ whole genome shotgun (WGS) entry which is preliminary data.</text>
</comment>
<protein>
    <submittedName>
        <fullName evidence="2">Uncharacterized protein</fullName>
    </submittedName>
</protein>
<name>A0A8J2KRC7_9HEXA</name>
<gene>
    <name evidence="2" type="ORF">AFUS01_LOCUS19342</name>
</gene>
<evidence type="ECO:0000313" key="3">
    <source>
        <dbReference type="Proteomes" id="UP000708208"/>
    </source>
</evidence>
<feature type="region of interest" description="Disordered" evidence="1">
    <location>
        <begin position="75"/>
        <end position="109"/>
    </location>
</feature>
<feature type="compositionally biased region" description="Polar residues" evidence="1">
    <location>
        <begin position="75"/>
        <end position="97"/>
    </location>
</feature>
<organism evidence="2 3">
    <name type="scientific">Allacma fusca</name>
    <dbReference type="NCBI Taxonomy" id="39272"/>
    <lineage>
        <taxon>Eukaryota</taxon>
        <taxon>Metazoa</taxon>
        <taxon>Ecdysozoa</taxon>
        <taxon>Arthropoda</taxon>
        <taxon>Hexapoda</taxon>
        <taxon>Collembola</taxon>
        <taxon>Symphypleona</taxon>
        <taxon>Sminthuridae</taxon>
        <taxon>Allacma</taxon>
    </lineage>
</organism>
<sequence length="109" mass="12693">MEIELTLLDYWTYSEVADMEFDDNGNYFFGFNVTSGKKHNECKSHITFASTFYLFGDNLDETKLFIPPGHTRANRFSNPKYPSQFRDSNNCRDSQISPGHRSGQIEMFQ</sequence>
<evidence type="ECO:0000256" key="1">
    <source>
        <dbReference type="SAM" id="MobiDB-lite"/>
    </source>
</evidence>